<keyword evidence="1" id="KW-0472">Membrane</keyword>
<dbReference type="InterPro" id="IPR036400">
    <property type="entry name" value="Cyt_B5-like_heme/steroid_sf"/>
</dbReference>
<gene>
    <name evidence="2" type="ORF">Fot_20288</name>
</gene>
<evidence type="ECO:0000313" key="2">
    <source>
        <dbReference type="EMBL" id="KAL2538897.1"/>
    </source>
</evidence>
<keyword evidence="1" id="KW-0812">Transmembrane</keyword>
<feature type="transmembrane region" description="Helical" evidence="1">
    <location>
        <begin position="174"/>
        <end position="194"/>
    </location>
</feature>
<dbReference type="EMBL" id="JBFOLJ010000005">
    <property type="protein sequence ID" value="KAL2538897.1"/>
    <property type="molecule type" value="Genomic_DNA"/>
</dbReference>
<evidence type="ECO:0000313" key="3">
    <source>
        <dbReference type="Proteomes" id="UP001604277"/>
    </source>
</evidence>
<comment type="caution">
    <text evidence="2">The sequence shown here is derived from an EMBL/GenBank/DDBJ whole genome shotgun (WGS) entry which is preliminary data.</text>
</comment>
<reference evidence="3" key="1">
    <citation type="submission" date="2024-07" db="EMBL/GenBank/DDBJ databases">
        <title>Two chromosome-level genome assemblies of Korean endemic species Abeliophyllum distichum and Forsythia ovata (Oleaceae).</title>
        <authorList>
            <person name="Jang H."/>
        </authorList>
    </citation>
    <scope>NUCLEOTIDE SEQUENCE [LARGE SCALE GENOMIC DNA]</scope>
</reference>
<evidence type="ECO:0000256" key="1">
    <source>
        <dbReference type="SAM" id="Phobius"/>
    </source>
</evidence>
<dbReference type="Proteomes" id="UP001604277">
    <property type="component" value="Unassembled WGS sequence"/>
</dbReference>
<sequence length="205" mass="23106">MDVFVNQFLAKILLGYEVILVLKARIASSYVANQNAKQFSDNTAMKKQSLSMNLKTVSCAIYGRIVWDFCTAFSTCPVKTFNRLPSSLDYTIGRIVTRLMQKGQSTWCQSNATGARSMRDVLQAYATSTTSCSSWGNLQGEIIKEELKKYDGSKSKKPLIMVIKGQIYDVSQSMYINANFCLFVYFAMGLDVYLNLLANNKFYLD</sequence>
<keyword evidence="1" id="KW-1133">Transmembrane helix</keyword>
<evidence type="ECO:0008006" key="4">
    <source>
        <dbReference type="Google" id="ProtNLM"/>
    </source>
</evidence>
<protein>
    <recommendedName>
        <fullName evidence="4">Cytochrome b5 heme-binding domain-containing protein</fullName>
    </recommendedName>
</protein>
<name>A0ABD1VNS9_9LAMI</name>
<keyword evidence="3" id="KW-1185">Reference proteome</keyword>
<accession>A0ABD1VNS9</accession>
<dbReference type="Gene3D" id="3.10.120.10">
    <property type="entry name" value="Cytochrome b5-like heme/steroid binding domain"/>
    <property type="match status" value="1"/>
</dbReference>
<proteinExistence type="predicted"/>
<dbReference type="AlphaFoldDB" id="A0ABD1VNS9"/>
<dbReference type="SUPFAM" id="SSF55856">
    <property type="entry name" value="Cytochrome b5-like heme/steroid binding domain"/>
    <property type="match status" value="1"/>
</dbReference>
<organism evidence="2 3">
    <name type="scientific">Forsythia ovata</name>
    <dbReference type="NCBI Taxonomy" id="205694"/>
    <lineage>
        <taxon>Eukaryota</taxon>
        <taxon>Viridiplantae</taxon>
        <taxon>Streptophyta</taxon>
        <taxon>Embryophyta</taxon>
        <taxon>Tracheophyta</taxon>
        <taxon>Spermatophyta</taxon>
        <taxon>Magnoliopsida</taxon>
        <taxon>eudicotyledons</taxon>
        <taxon>Gunneridae</taxon>
        <taxon>Pentapetalae</taxon>
        <taxon>asterids</taxon>
        <taxon>lamiids</taxon>
        <taxon>Lamiales</taxon>
        <taxon>Oleaceae</taxon>
        <taxon>Forsythieae</taxon>
        <taxon>Forsythia</taxon>
    </lineage>
</organism>